<protein>
    <submittedName>
        <fullName evidence="1">SFRICE_009436</fullName>
    </submittedName>
</protein>
<dbReference type="EMBL" id="ODYU01003411">
    <property type="protein sequence ID" value="SOQ42144.1"/>
    <property type="molecule type" value="Genomic_DNA"/>
</dbReference>
<gene>
    <name evidence="1" type="ORF">SFRICE_009436</name>
</gene>
<name>A0A2H1VPH3_SPOFR</name>
<sequence>MRLPETQLPLFPIFPILDSPTTLKFVKDWQHYIHLTSLVFQVSMGGGDCLPSGNRTLYAFLSVGTVGKRELNSRSIEGSP</sequence>
<dbReference type="AlphaFoldDB" id="A0A2H1VPH3"/>
<evidence type="ECO:0000313" key="1">
    <source>
        <dbReference type="EMBL" id="SOQ42144.1"/>
    </source>
</evidence>
<organism evidence="1">
    <name type="scientific">Spodoptera frugiperda</name>
    <name type="common">Fall armyworm</name>
    <dbReference type="NCBI Taxonomy" id="7108"/>
    <lineage>
        <taxon>Eukaryota</taxon>
        <taxon>Metazoa</taxon>
        <taxon>Ecdysozoa</taxon>
        <taxon>Arthropoda</taxon>
        <taxon>Hexapoda</taxon>
        <taxon>Insecta</taxon>
        <taxon>Pterygota</taxon>
        <taxon>Neoptera</taxon>
        <taxon>Endopterygota</taxon>
        <taxon>Lepidoptera</taxon>
        <taxon>Glossata</taxon>
        <taxon>Ditrysia</taxon>
        <taxon>Noctuoidea</taxon>
        <taxon>Noctuidae</taxon>
        <taxon>Amphipyrinae</taxon>
        <taxon>Spodoptera</taxon>
    </lineage>
</organism>
<proteinExistence type="predicted"/>
<accession>A0A2H1VPH3</accession>
<reference evidence="1" key="1">
    <citation type="submission" date="2016-07" db="EMBL/GenBank/DDBJ databases">
        <authorList>
            <person name="Bretaudeau A."/>
        </authorList>
    </citation>
    <scope>NUCLEOTIDE SEQUENCE</scope>
    <source>
        <strain evidence="1">Rice</strain>
        <tissue evidence="1">Whole body</tissue>
    </source>
</reference>